<keyword evidence="9 10" id="KW-0807">Transducer</keyword>
<dbReference type="PRINTS" id="PR00896">
    <property type="entry name" value="VASOPRESSINR"/>
</dbReference>
<dbReference type="GO" id="GO:0042277">
    <property type="term" value="F:peptide binding"/>
    <property type="evidence" value="ECO:0007669"/>
    <property type="project" value="TreeGrafter"/>
</dbReference>
<dbReference type="GO" id="GO:0032870">
    <property type="term" value="P:cellular response to hormone stimulus"/>
    <property type="evidence" value="ECO:0007669"/>
    <property type="project" value="TreeGrafter"/>
</dbReference>
<evidence type="ECO:0000256" key="9">
    <source>
        <dbReference type="ARBA" id="ARBA00023224"/>
    </source>
</evidence>
<evidence type="ECO:0000313" key="14">
    <source>
        <dbReference type="RefSeq" id="XP_032809974.1"/>
    </source>
</evidence>
<dbReference type="SUPFAM" id="SSF81321">
    <property type="entry name" value="Family A G protein-coupled receptor-like"/>
    <property type="match status" value="1"/>
</dbReference>
<dbReference type="RefSeq" id="XP_032809974.1">
    <property type="nucleotide sequence ID" value="XM_032954083.1"/>
</dbReference>
<name>A0AAJ7WTV2_PETMA</name>
<keyword evidence="3 10" id="KW-0812">Transmembrane</keyword>
<feature type="domain" description="G-protein coupled receptors family 1 profile" evidence="12">
    <location>
        <begin position="41"/>
        <end position="337"/>
    </location>
</feature>
<dbReference type="PROSITE" id="PS00237">
    <property type="entry name" value="G_PROTEIN_RECEP_F1_1"/>
    <property type="match status" value="1"/>
</dbReference>
<comment type="subcellular location">
    <subcellularLocation>
        <location evidence="1 10">Cell membrane</location>
        <topology evidence="1 10">Multi-pass membrane protein</topology>
    </subcellularLocation>
</comment>
<dbReference type="Gene3D" id="1.20.1070.10">
    <property type="entry name" value="Rhodopsin 7-helix transmembrane proteins"/>
    <property type="match status" value="1"/>
</dbReference>
<dbReference type="GO" id="GO:0005886">
    <property type="term" value="C:plasma membrane"/>
    <property type="evidence" value="ECO:0007669"/>
    <property type="project" value="UniProtKB-SubCell"/>
</dbReference>
<feature type="transmembrane region" description="Helical" evidence="10">
    <location>
        <begin position="99"/>
        <end position="120"/>
    </location>
</feature>
<evidence type="ECO:0000313" key="13">
    <source>
        <dbReference type="Proteomes" id="UP001318040"/>
    </source>
</evidence>
<dbReference type="InterPro" id="IPR017452">
    <property type="entry name" value="GPCR_Rhodpsn_7TM"/>
</dbReference>
<gene>
    <name evidence="14" type="primary">LOC116942321</name>
</gene>
<dbReference type="PROSITE" id="PS50262">
    <property type="entry name" value="G_PROTEIN_RECEP_F1_2"/>
    <property type="match status" value="1"/>
</dbReference>
<comment type="similarity">
    <text evidence="10">Belongs to the G-protein coupled receptor 1 family. Vasopressin/oxytocin receptor subfamily.</text>
</comment>
<dbReference type="PANTHER" id="PTHR24241">
    <property type="entry name" value="NEUROPEPTIDE RECEPTOR-RELATED G-PROTEIN COUPLED RECEPTOR"/>
    <property type="match status" value="1"/>
</dbReference>
<dbReference type="InterPro" id="IPR000276">
    <property type="entry name" value="GPCR_Rhodpsn"/>
</dbReference>
<evidence type="ECO:0000259" key="12">
    <source>
        <dbReference type="PROSITE" id="PS50262"/>
    </source>
</evidence>
<evidence type="ECO:0000256" key="10">
    <source>
        <dbReference type="RuleBase" id="RU046427"/>
    </source>
</evidence>
<dbReference type="GO" id="GO:0045907">
    <property type="term" value="P:positive regulation of vasoconstriction"/>
    <property type="evidence" value="ECO:0007669"/>
    <property type="project" value="TreeGrafter"/>
</dbReference>
<evidence type="ECO:0000256" key="2">
    <source>
        <dbReference type="ARBA" id="ARBA00022475"/>
    </source>
</evidence>
<keyword evidence="4 10" id="KW-1133">Transmembrane helix</keyword>
<keyword evidence="13" id="KW-1185">Reference proteome</keyword>
<feature type="transmembrane region" description="Helical" evidence="10">
    <location>
        <begin position="61"/>
        <end position="79"/>
    </location>
</feature>
<organism evidence="13 14">
    <name type="scientific">Petromyzon marinus</name>
    <name type="common">Sea lamprey</name>
    <dbReference type="NCBI Taxonomy" id="7757"/>
    <lineage>
        <taxon>Eukaryota</taxon>
        <taxon>Metazoa</taxon>
        <taxon>Chordata</taxon>
        <taxon>Craniata</taxon>
        <taxon>Vertebrata</taxon>
        <taxon>Cyclostomata</taxon>
        <taxon>Hyperoartia</taxon>
        <taxon>Petromyzontiformes</taxon>
        <taxon>Petromyzontidae</taxon>
        <taxon>Petromyzon</taxon>
    </lineage>
</organism>
<evidence type="ECO:0000256" key="8">
    <source>
        <dbReference type="ARBA" id="ARBA00023180"/>
    </source>
</evidence>
<evidence type="ECO:0000256" key="3">
    <source>
        <dbReference type="ARBA" id="ARBA00022692"/>
    </source>
</evidence>
<protein>
    <submittedName>
        <fullName evidence="14">Vasopressin V2 receptor-like</fullName>
    </submittedName>
</protein>
<feature type="transmembrane region" description="Helical" evidence="10">
    <location>
        <begin position="28"/>
        <end position="49"/>
    </location>
</feature>
<dbReference type="Proteomes" id="UP001318040">
    <property type="component" value="Chromosome 14"/>
</dbReference>
<keyword evidence="2" id="KW-1003">Cell membrane</keyword>
<evidence type="ECO:0000256" key="1">
    <source>
        <dbReference type="ARBA" id="ARBA00004651"/>
    </source>
</evidence>
<feature type="transmembrane region" description="Helical" evidence="10">
    <location>
        <begin position="317"/>
        <end position="340"/>
    </location>
</feature>
<feature type="transmembrane region" description="Helical" evidence="10">
    <location>
        <begin position="140"/>
        <end position="163"/>
    </location>
</feature>
<dbReference type="PRINTS" id="PR00237">
    <property type="entry name" value="GPCRRHODOPSN"/>
</dbReference>
<feature type="transmembrane region" description="Helical" evidence="10">
    <location>
        <begin position="187"/>
        <end position="206"/>
    </location>
</feature>
<evidence type="ECO:0000256" key="5">
    <source>
        <dbReference type="ARBA" id="ARBA00023040"/>
    </source>
</evidence>
<dbReference type="AlphaFoldDB" id="A0AAJ7WTV2"/>
<keyword evidence="7 10" id="KW-0675">Receptor</keyword>
<sequence length="431" mass="47693">MNVSGTAARANGSASRNERNEALARAEVAVLFAMFACTTLGNSVLLTALYRRRKHASRMHVFMVHLCLADLVVAFFQVLPQLAWDITDVFLASDFACRFIKYMQIVGMFASTYMIVGMTVDRYQAVCFPMVTFKKRMAYWNAPVCAVWVVSLLLSVPQAVIFAKGEVYPGVYDCWGTFQPMWGVKAYITWMAMAIFVVPTAVLVWCQTKICRVIRLNIYFKTPQVHKDKLLLRRRKQRRRRQQKRQEDEEEVAALHRGQTHAVTMTRVSSVTGVSRAMVKTVKMTLVIVIVYVLCWSPFFVAQLWSVWDPNPPFEGALFTITLLLASLNSCTNPWIYMAFSGSTPRALLSCVLCRARRGGAGGIGGGGVGSDDGIGGGGGTGGWVRSVPGATAHEDSMATSSVQLAGALRSQHEDDAEQTNELIRSRTISA</sequence>
<evidence type="ECO:0000256" key="4">
    <source>
        <dbReference type="ARBA" id="ARBA00022989"/>
    </source>
</evidence>
<evidence type="ECO:0000256" key="11">
    <source>
        <dbReference type="SAM" id="MobiDB-lite"/>
    </source>
</evidence>
<proteinExistence type="inferred from homology"/>
<reference evidence="14" key="1">
    <citation type="submission" date="2025-08" db="UniProtKB">
        <authorList>
            <consortium name="RefSeq"/>
        </authorList>
    </citation>
    <scope>IDENTIFICATION</scope>
    <source>
        <tissue evidence="14">Sperm</tissue>
    </source>
</reference>
<keyword evidence="6 10" id="KW-0472">Membrane</keyword>
<dbReference type="PANTHER" id="PTHR24241:SF161">
    <property type="entry name" value="G-PROTEIN COUPLED RECEPTORS FAMILY 1 PROFILE DOMAIN-CONTAINING PROTEIN"/>
    <property type="match status" value="1"/>
</dbReference>
<feature type="compositionally biased region" description="Polar residues" evidence="11">
    <location>
        <begin position="420"/>
        <end position="431"/>
    </location>
</feature>
<accession>A0AAJ7WTV2</accession>
<feature type="region of interest" description="Disordered" evidence="11">
    <location>
        <begin position="410"/>
        <end position="431"/>
    </location>
</feature>
<dbReference type="GO" id="GO:0001992">
    <property type="term" value="P:regulation of systemic arterial blood pressure by vasopressin"/>
    <property type="evidence" value="ECO:0007669"/>
    <property type="project" value="TreeGrafter"/>
</dbReference>
<dbReference type="GO" id="GO:0005000">
    <property type="term" value="F:vasopressin receptor activity"/>
    <property type="evidence" value="ECO:0007669"/>
    <property type="project" value="InterPro"/>
</dbReference>
<feature type="transmembrane region" description="Helical" evidence="10">
    <location>
        <begin position="285"/>
        <end position="305"/>
    </location>
</feature>
<dbReference type="KEGG" id="pmrn:116942321"/>
<keyword evidence="8 10" id="KW-0325">Glycoprotein</keyword>
<keyword evidence="5 10" id="KW-0297">G-protein coupled receptor</keyword>
<dbReference type="Pfam" id="PF00001">
    <property type="entry name" value="7tm_1"/>
    <property type="match status" value="1"/>
</dbReference>
<evidence type="ECO:0000256" key="7">
    <source>
        <dbReference type="ARBA" id="ARBA00023170"/>
    </source>
</evidence>
<dbReference type="InterPro" id="IPR001817">
    <property type="entry name" value="Vasoprsn_rcpt"/>
</dbReference>
<evidence type="ECO:0000256" key="6">
    <source>
        <dbReference type="ARBA" id="ARBA00023136"/>
    </source>
</evidence>